<protein>
    <submittedName>
        <fullName evidence="2">Uncharacterized protein</fullName>
    </submittedName>
</protein>
<dbReference type="EMBL" id="JBJQND010000008">
    <property type="protein sequence ID" value="KAL3868271.1"/>
    <property type="molecule type" value="Genomic_DNA"/>
</dbReference>
<evidence type="ECO:0000313" key="2">
    <source>
        <dbReference type="EMBL" id="KAL3868271.1"/>
    </source>
</evidence>
<evidence type="ECO:0000313" key="3">
    <source>
        <dbReference type="Proteomes" id="UP001634394"/>
    </source>
</evidence>
<keyword evidence="1" id="KW-0812">Transmembrane</keyword>
<keyword evidence="1" id="KW-0472">Membrane</keyword>
<evidence type="ECO:0000256" key="1">
    <source>
        <dbReference type="SAM" id="Phobius"/>
    </source>
</evidence>
<gene>
    <name evidence="2" type="ORF">ACJMK2_041098</name>
</gene>
<keyword evidence="1" id="KW-1133">Transmembrane helix</keyword>
<dbReference type="AlphaFoldDB" id="A0ABD3W4D4"/>
<accession>A0ABD3W4D4</accession>
<reference evidence="2 3" key="1">
    <citation type="submission" date="2024-11" db="EMBL/GenBank/DDBJ databases">
        <title>Chromosome-level genome assembly of the freshwater bivalve Anodonta woodiana.</title>
        <authorList>
            <person name="Chen X."/>
        </authorList>
    </citation>
    <scope>NUCLEOTIDE SEQUENCE [LARGE SCALE GENOMIC DNA]</scope>
    <source>
        <strain evidence="2">MN2024</strain>
        <tissue evidence="2">Gills</tissue>
    </source>
</reference>
<proteinExistence type="predicted"/>
<comment type="caution">
    <text evidence="2">The sequence shown here is derived from an EMBL/GenBank/DDBJ whole genome shotgun (WGS) entry which is preliminary data.</text>
</comment>
<feature type="transmembrane region" description="Helical" evidence="1">
    <location>
        <begin position="49"/>
        <end position="70"/>
    </location>
</feature>
<dbReference type="Proteomes" id="UP001634394">
    <property type="component" value="Unassembled WGS sequence"/>
</dbReference>
<organism evidence="2 3">
    <name type="scientific">Sinanodonta woodiana</name>
    <name type="common">Chinese pond mussel</name>
    <name type="synonym">Anodonta woodiana</name>
    <dbReference type="NCBI Taxonomy" id="1069815"/>
    <lineage>
        <taxon>Eukaryota</taxon>
        <taxon>Metazoa</taxon>
        <taxon>Spiralia</taxon>
        <taxon>Lophotrochozoa</taxon>
        <taxon>Mollusca</taxon>
        <taxon>Bivalvia</taxon>
        <taxon>Autobranchia</taxon>
        <taxon>Heteroconchia</taxon>
        <taxon>Palaeoheterodonta</taxon>
        <taxon>Unionida</taxon>
        <taxon>Unionoidea</taxon>
        <taxon>Unionidae</taxon>
        <taxon>Unioninae</taxon>
        <taxon>Sinanodonta</taxon>
    </lineage>
</organism>
<name>A0ABD3W4D4_SINWO</name>
<keyword evidence="3" id="KW-1185">Reference proteome</keyword>
<sequence>MAAVTESHINLKFQQNINCSGNNYGSTGIELGSNGTINAVYDAEGALKFTIVVVMVYGFAVCGVVAIGVIHKQRSKMNHSENDLHNFIKGYDHIRSQIEKRSRVSAVTQLLKSVQGHYNGKTNPSDVGLFPGFVLIPLALQRDTGRAETASEKTIISRNSFDCMDYISRDDRLSNQTLSLLEPMMEESDETESVFDETEVDTLDLEGLRNDFSSRTQQHFSDHPVMTNFEGNDKERSFLMTKDSDEVFFYIDVNECNEKDMNTTIAENRVVLM</sequence>